<evidence type="ECO:0000313" key="2">
    <source>
        <dbReference type="EMBL" id="KAK9751456.1"/>
    </source>
</evidence>
<gene>
    <name evidence="2" type="ORF">QE152_g5044</name>
</gene>
<keyword evidence="3" id="KW-1185">Reference proteome</keyword>
<comment type="caution">
    <text evidence="2">The sequence shown here is derived from an EMBL/GenBank/DDBJ whole genome shotgun (WGS) entry which is preliminary data.</text>
</comment>
<evidence type="ECO:0000259" key="1">
    <source>
        <dbReference type="Pfam" id="PF25298"/>
    </source>
</evidence>
<dbReference type="EMBL" id="JASPKY010000028">
    <property type="protein sequence ID" value="KAK9751456.1"/>
    <property type="molecule type" value="Genomic_DNA"/>
</dbReference>
<protein>
    <recommendedName>
        <fullName evidence="1">FP protein C-terminal domain-containing protein</fullName>
    </recommendedName>
</protein>
<reference evidence="2 3" key="1">
    <citation type="journal article" date="2024" name="BMC Genomics">
        <title>De novo assembly and annotation of Popillia japonica's genome with initial clues to its potential as an invasive pest.</title>
        <authorList>
            <person name="Cucini C."/>
            <person name="Boschi S."/>
            <person name="Funari R."/>
            <person name="Cardaioli E."/>
            <person name="Iannotti N."/>
            <person name="Marturano G."/>
            <person name="Paoli F."/>
            <person name="Bruttini M."/>
            <person name="Carapelli A."/>
            <person name="Frati F."/>
            <person name="Nardi F."/>
        </authorList>
    </citation>
    <scope>NUCLEOTIDE SEQUENCE [LARGE SCALE GENOMIC DNA]</scope>
    <source>
        <strain evidence="2">DMR45628</strain>
    </source>
</reference>
<name>A0AAW1MYN9_POPJA</name>
<proteinExistence type="predicted"/>
<dbReference type="Proteomes" id="UP001458880">
    <property type="component" value="Unassembled WGS sequence"/>
</dbReference>
<dbReference type="InterPro" id="IPR004244">
    <property type="entry name" value="Transposase_22"/>
</dbReference>
<sequence length="169" mass="19715">MRIRDLEQYSRSNNLEIQGVPEPPNENIINVINSGAAFLKCPLSVNYIDAVHRVPTLTNRSNEVHKNIIVRFTSRRKRDELLCAARQYRRDLKHTGPGIAIPGISSLIFINEHLTKENKNLFKKARNAAKEKNYKYVWIIHSINVACQYHQLLNYVLHYIIKLVVHFRD</sequence>
<dbReference type="Pfam" id="PF25298">
    <property type="entry name" value="Baculo_FP_2nd"/>
    <property type="match status" value="1"/>
</dbReference>
<dbReference type="InterPro" id="IPR057251">
    <property type="entry name" value="FP_C"/>
</dbReference>
<dbReference type="PANTHER" id="PTHR11505">
    <property type="entry name" value="L1 TRANSPOSABLE ELEMENT-RELATED"/>
    <property type="match status" value="1"/>
</dbReference>
<organism evidence="2 3">
    <name type="scientific">Popillia japonica</name>
    <name type="common">Japanese beetle</name>
    <dbReference type="NCBI Taxonomy" id="7064"/>
    <lineage>
        <taxon>Eukaryota</taxon>
        <taxon>Metazoa</taxon>
        <taxon>Ecdysozoa</taxon>
        <taxon>Arthropoda</taxon>
        <taxon>Hexapoda</taxon>
        <taxon>Insecta</taxon>
        <taxon>Pterygota</taxon>
        <taxon>Neoptera</taxon>
        <taxon>Endopterygota</taxon>
        <taxon>Coleoptera</taxon>
        <taxon>Polyphaga</taxon>
        <taxon>Scarabaeiformia</taxon>
        <taxon>Scarabaeidae</taxon>
        <taxon>Rutelinae</taxon>
        <taxon>Popillia</taxon>
    </lineage>
</organism>
<accession>A0AAW1MYN9</accession>
<dbReference type="AlphaFoldDB" id="A0AAW1MYN9"/>
<evidence type="ECO:0000313" key="3">
    <source>
        <dbReference type="Proteomes" id="UP001458880"/>
    </source>
</evidence>
<feature type="domain" description="FP protein C-terminal" evidence="1">
    <location>
        <begin position="115"/>
        <end position="139"/>
    </location>
</feature>
<dbReference type="Gene3D" id="3.30.70.1820">
    <property type="entry name" value="L1 transposable element, RRM domain"/>
    <property type="match status" value="1"/>
</dbReference>